<dbReference type="PANTHER" id="PTHR32438:SF5">
    <property type="entry name" value="4-ALPHA-GLUCANOTRANSFERASE DPE1, CHLOROPLASTIC_AMYLOPLASTIC"/>
    <property type="match status" value="1"/>
</dbReference>
<dbReference type="InterPro" id="IPR048458">
    <property type="entry name" value="MalQ_N"/>
</dbReference>
<dbReference type="Pfam" id="PF21226">
    <property type="entry name" value="MalQ_N"/>
    <property type="match status" value="1"/>
</dbReference>
<dbReference type="InterPro" id="IPR017853">
    <property type="entry name" value="GH"/>
</dbReference>
<evidence type="ECO:0000256" key="10">
    <source>
        <dbReference type="RuleBase" id="RU361207"/>
    </source>
</evidence>
<dbReference type="AlphaFoldDB" id="C0W1C2"/>
<dbReference type="NCBIfam" id="TIGR00217">
    <property type="entry name" value="malQ"/>
    <property type="match status" value="1"/>
</dbReference>
<evidence type="ECO:0000256" key="7">
    <source>
        <dbReference type="ARBA" id="ARBA00023277"/>
    </source>
</evidence>
<protein>
    <recommendedName>
        <fullName evidence="4 10">4-alpha-glucanotransferase</fullName>
        <ecNumber evidence="3 10">2.4.1.25</ecNumber>
    </recommendedName>
    <alternativeName>
        <fullName evidence="8 10">Amylomaltase</fullName>
    </alternativeName>
    <alternativeName>
        <fullName evidence="9 10">Disproportionating enzyme</fullName>
    </alternativeName>
</protein>
<name>C0W1C2_9ACTO</name>
<dbReference type="SUPFAM" id="SSF51445">
    <property type="entry name" value="(Trans)glycosidases"/>
    <property type="match status" value="1"/>
</dbReference>
<dbReference type="HOGENOM" id="CLU_022072_1_0_11"/>
<keyword evidence="5 10" id="KW-0328">Glycosyltransferase</keyword>
<keyword evidence="13" id="KW-1185">Reference proteome</keyword>
<accession>C0W1C2</accession>
<dbReference type="EC" id="2.4.1.25" evidence="3 10"/>
<evidence type="ECO:0000256" key="1">
    <source>
        <dbReference type="ARBA" id="ARBA00000439"/>
    </source>
</evidence>
<dbReference type="GO" id="GO:0005975">
    <property type="term" value="P:carbohydrate metabolic process"/>
    <property type="evidence" value="ECO:0007669"/>
    <property type="project" value="InterPro"/>
</dbReference>
<keyword evidence="7 10" id="KW-0119">Carbohydrate metabolism</keyword>
<comment type="caution">
    <text evidence="12">The sequence shown here is derived from an EMBL/GenBank/DDBJ whole genome shotgun (WGS) entry which is preliminary data.</text>
</comment>
<dbReference type="Pfam" id="PF02446">
    <property type="entry name" value="Glyco_hydro_77"/>
    <property type="match status" value="1"/>
</dbReference>
<gene>
    <name evidence="12" type="primary">malQ</name>
    <name evidence="12" type="ORF">HMPREF0044_1212</name>
</gene>
<evidence type="ECO:0000256" key="9">
    <source>
        <dbReference type="ARBA" id="ARBA00031501"/>
    </source>
</evidence>
<dbReference type="Gene3D" id="3.20.20.80">
    <property type="entry name" value="Glycosidases"/>
    <property type="match status" value="1"/>
</dbReference>
<proteinExistence type="inferred from homology"/>
<evidence type="ECO:0000256" key="8">
    <source>
        <dbReference type="ARBA" id="ARBA00031423"/>
    </source>
</evidence>
<dbReference type="EMBL" id="ACFG01000032">
    <property type="protein sequence ID" value="EEH63611.1"/>
    <property type="molecule type" value="Genomic_DNA"/>
</dbReference>
<keyword evidence="6 10" id="KW-0808">Transferase</keyword>
<evidence type="ECO:0000256" key="6">
    <source>
        <dbReference type="ARBA" id="ARBA00022679"/>
    </source>
</evidence>
<dbReference type="eggNOG" id="COG1640">
    <property type="taxonomic scope" value="Bacteria"/>
</dbReference>
<evidence type="ECO:0000256" key="2">
    <source>
        <dbReference type="ARBA" id="ARBA00005684"/>
    </source>
</evidence>
<evidence type="ECO:0000313" key="13">
    <source>
        <dbReference type="Proteomes" id="UP000010301"/>
    </source>
</evidence>
<organism evidence="12 13">
    <name type="scientific">Gleimia coleocanis DSM 15436</name>
    <dbReference type="NCBI Taxonomy" id="525245"/>
    <lineage>
        <taxon>Bacteria</taxon>
        <taxon>Bacillati</taxon>
        <taxon>Actinomycetota</taxon>
        <taxon>Actinomycetes</taxon>
        <taxon>Actinomycetales</taxon>
        <taxon>Actinomycetaceae</taxon>
        <taxon>Gleimia</taxon>
    </lineage>
</organism>
<dbReference type="InterPro" id="IPR003385">
    <property type="entry name" value="Glyco_hydro_77"/>
</dbReference>
<evidence type="ECO:0000256" key="3">
    <source>
        <dbReference type="ARBA" id="ARBA00012560"/>
    </source>
</evidence>
<feature type="domain" description="MalQ N-terminal beta-sandwich" evidence="11">
    <location>
        <begin position="78"/>
        <end position="169"/>
    </location>
</feature>
<reference evidence="12 13" key="1">
    <citation type="submission" date="2009-01" db="EMBL/GenBank/DDBJ databases">
        <authorList>
            <person name="Qin X."/>
            <person name="Bachman B."/>
            <person name="Battles P."/>
            <person name="Bell A."/>
            <person name="Bess C."/>
            <person name="Bickham C."/>
            <person name="Chaboub L."/>
            <person name="Chen D."/>
            <person name="Coyle M."/>
            <person name="Deiros D.R."/>
            <person name="Dinh H."/>
            <person name="Forbes L."/>
            <person name="Fowler G."/>
            <person name="Francisco L."/>
            <person name="Fu Q."/>
            <person name="Gubbala S."/>
            <person name="Hale W."/>
            <person name="Han Y."/>
            <person name="Hemphill L."/>
            <person name="Highlander S.K."/>
            <person name="Hirani K."/>
            <person name="Hogues M."/>
            <person name="Jackson L."/>
            <person name="Jakkamsetti A."/>
            <person name="Javaid M."/>
            <person name="Jiang H."/>
            <person name="Korchina V."/>
            <person name="Kovar C."/>
            <person name="Lara F."/>
            <person name="Lee S."/>
            <person name="Mata R."/>
            <person name="Mathew T."/>
            <person name="Moen C."/>
            <person name="Morales K."/>
            <person name="Munidasa M."/>
            <person name="Nazareth L."/>
            <person name="Ngo R."/>
            <person name="Nguyen L."/>
            <person name="Okwuonu G."/>
            <person name="Ongeri F."/>
            <person name="Patil S."/>
            <person name="Petrosino J."/>
            <person name="Pham C."/>
            <person name="Pham P."/>
            <person name="Pu L.-L."/>
            <person name="Puazo M."/>
            <person name="Raj R."/>
            <person name="Reid J."/>
            <person name="Rouhana J."/>
            <person name="Saada N."/>
            <person name="Shang Y."/>
            <person name="Simmons D."/>
            <person name="Thornton R."/>
            <person name="Warren J."/>
            <person name="Weissenberger G."/>
            <person name="Zhang J."/>
            <person name="Zhang L."/>
            <person name="Zhou C."/>
            <person name="Zhu D."/>
            <person name="Muzny D."/>
            <person name="Worley K."/>
            <person name="Gibbs R."/>
        </authorList>
    </citation>
    <scope>NUCLEOTIDE SEQUENCE [LARGE SCALE GENOMIC DNA]</scope>
    <source>
        <strain evidence="12 13">DSM 15436</strain>
    </source>
</reference>
<dbReference type="STRING" id="525245.HMPREF0044_1212"/>
<evidence type="ECO:0000259" key="11">
    <source>
        <dbReference type="Pfam" id="PF21226"/>
    </source>
</evidence>
<comment type="similarity">
    <text evidence="2 10">Belongs to the disproportionating enzyme family.</text>
</comment>
<dbReference type="Proteomes" id="UP000010301">
    <property type="component" value="Unassembled WGS sequence"/>
</dbReference>
<sequence>MSQPVVKPEYVNRVQELAQKNGVSTTYWDWHGNLCEVAPETLVLALRALGNKISLEPDAAELDNLLRGHEEEIWLTTLPACTIKREGNWQELHVHVPSGESLWVEIILEDGHRTHLNQIENWDPDRPVHDQWRGRASFALEQWIPTGYHTLVAHLGNGQSYSSHLIVVPNRIDPPALHQRAQQWGVSSQLYSVRSQNAWGMGDAKVLAELNEEFGKLGADFHLVNPMHSASPVTPIQPSPYLPVTRQFLNPLYIYPESIAEYAGLTAAEKAKVERLHKASQVEVKDHEGLVNRDAAWTAKVDALRLIFAVTRTAQREAEFEAYIEKAGLGLSRYATWCVLAETYGKEFPADLASAHARGVAEFAASHTAEIRFHMWCQWIISQQLDEAQRRALDAGMGIGVMSDLAVGVDPEGSEVWSNPEMFASGMTVGAPPDMYSQLGQNWSQPPWNPRALAASGYAPLRSMIRAAVAHAGAVRIDHILGLFRLWWIPEGKTANFGCYIAYEHEAMVGVLLLEAQRAGTVVIGEDLGTVEPWVRGYLNDRGILGTSILWFEREDDNSPMHADHYRVNCMSAVNTHDLPPTVGYLRGVQTTLRDELGLLVEPVEDVRAADKAELDAMLDRLHEYGMMPNDKRDDEQAVIDGLYRYIARTDSKLLCVSLVDMVGDARPQNLPGTYREYPNWEVPLTDSNGDEVLVEDLGKMDLARFAQIMNEGVGK</sequence>
<dbReference type="GO" id="GO:0004134">
    <property type="term" value="F:4-alpha-glucanotransferase activity"/>
    <property type="evidence" value="ECO:0007669"/>
    <property type="project" value="UniProtKB-EC"/>
</dbReference>
<dbReference type="RefSeq" id="WP_006546382.1">
    <property type="nucleotide sequence ID" value="NZ_DS999541.1"/>
</dbReference>
<dbReference type="PANTHER" id="PTHR32438">
    <property type="entry name" value="4-ALPHA-GLUCANOTRANSFERASE DPE1, CHLOROPLASTIC/AMYLOPLASTIC"/>
    <property type="match status" value="1"/>
</dbReference>
<evidence type="ECO:0000256" key="4">
    <source>
        <dbReference type="ARBA" id="ARBA00020295"/>
    </source>
</evidence>
<evidence type="ECO:0000256" key="5">
    <source>
        <dbReference type="ARBA" id="ARBA00022676"/>
    </source>
</evidence>
<evidence type="ECO:0000313" key="12">
    <source>
        <dbReference type="EMBL" id="EEH63611.1"/>
    </source>
</evidence>
<comment type="catalytic activity">
    <reaction evidence="1 10">
        <text>Transfers a segment of a (1-&gt;4)-alpha-D-glucan to a new position in an acceptor, which may be glucose or a (1-&gt;4)-alpha-D-glucan.</text>
        <dbReference type="EC" id="2.4.1.25"/>
    </reaction>
</comment>
<dbReference type="OrthoDB" id="9811841at2"/>